<dbReference type="GeneID" id="118404297"/>
<dbReference type="GO" id="GO:0043235">
    <property type="term" value="C:receptor complex"/>
    <property type="evidence" value="ECO:0000318"/>
    <property type="project" value="GO_Central"/>
</dbReference>
<dbReference type="SMART" id="SM00408">
    <property type="entry name" value="IGc2"/>
    <property type="match status" value="2"/>
</dbReference>
<dbReference type="PROSITE" id="PS50835">
    <property type="entry name" value="IG_LIKE"/>
    <property type="match status" value="3"/>
</dbReference>
<dbReference type="InterPro" id="IPR007110">
    <property type="entry name" value="Ig-like_dom"/>
</dbReference>
<evidence type="ECO:0000313" key="28">
    <source>
        <dbReference type="RefSeq" id="XP_035659258.1"/>
    </source>
</evidence>
<dbReference type="InterPro" id="IPR003598">
    <property type="entry name" value="Ig_sub2"/>
</dbReference>
<evidence type="ECO:0000256" key="18">
    <source>
        <dbReference type="ARBA" id="ARBA00051243"/>
    </source>
</evidence>
<dbReference type="Proteomes" id="UP000001554">
    <property type="component" value="Chromosome 17"/>
</dbReference>
<feature type="region of interest" description="Disordered" evidence="22">
    <location>
        <begin position="34"/>
        <end position="63"/>
    </location>
</feature>
<keyword evidence="13" id="KW-0829">Tyrosine-protein kinase</keyword>
<keyword evidence="5 23" id="KW-0812">Transmembrane</keyword>
<feature type="domain" description="Ig-like" evidence="26">
    <location>
        <begin position="89"/>
        <end position="170"/>
    </location>
</feature>
<evidence type="ECO:0000256" key="13">
    <source>
        <dbReference type="ARBA" id="ARBA00023137"/>
    </source>
</evidence>
<keyword evidence="3" id="KW-0597">Phosphoprotein</keyword>
<evidence type="ECO:0000256" key="2">
    <source>
        <dbReference type="ARBA" id="ARBA00011902"/>
    </source>
</evidence>
<keyword evidence="15" id="KW-0675">Receptor</keyword>
<dbReference type="GO" id="GO:0005886">
    <property type="term" value="C:plasma membrane"/>
    <property type="evidence" value="ECO:0000318"/>
    <property type="project" value="GO_Central"/>
</dbReference>
<accession>A0A9J7KGP9</accession>
<keyword evidence="14 20" id="KW-1015">Disulfide bond</keyword>
<dbReference type="InterPro" id="IPR001245">
    <property type="entry name" value="Ser-Thr/Tyr_kinase_cat_dom"/>
</dbReference>
<dbReference type="SUPFAM" id="SSF48726">
    <property type="entry name" value="Immunoglobulin"/>
    <property type="match status" value="3"/>
</dbReference>
<dbReference type="Gene3D" id="2.10.25.10">
    <property type="entry name" value="Laminin"/>
    <property type="match status" value="2"/>
</dbReference>
<keyword evidence="7" id="KW-0677">Repeat</keyword>
<feature type="domain" description="Ig-like" evidence="26">
    <location>
        <begin position="172"/>
        <end position="263"/>
    </location>
</feature>
<feature type="transmembrane region" description="Helical" evidence="23">
    <location>
        <begin position="472"/>
        <end position="495"/>
    </location>
</feature>
<dbReference type="InterPro" id="IPR050122">
    <property type="entry name" value="RTK"/>
</dbReference>
<evidence type="ECO:0000256" key="14">
    <source>
        <dbReference type="ARBA" id="ARBA00023157"/>
    </source>
</evidence>
<dbReference type="Gene3D" id="1.10.510.10">
    <property type="entry name" value="Transferase(Phosphotransferase) domain 1"/>
    <property type="match status" value="1"/>
</dbReference>
<evidence type="ECO:0000256" key="16">
    <source>
        <dbReference type="ARBA" id="ARBA00023180"/>
    </source>
</evidence>
<evidence type="ECO:0000256" key="4">
    <source>
        <dbReference type="ARBA" id="ARBA00022679"/>
    </source>
</evidence>
<feature type="binding site" evidence="21">
    <location>
        <position position="607"/>
    </location>
    <ligand>
        <name>ATP</name>
        <dbReference type="ChEBI" id="CHEBI:30616"/>
    </ligand>
</feature>
<comment type="caution">
    <text evidence="20">Lacks conserved residue(s) required for the propagation of feature annotation.</text>
</comment>
<evidence type="ECO:0000313" key="27">
    <source>
        <dbReference type="Proteomes" id="UP000001554"/>
    </source>
</evidence>
<evidence type="ECO:0000259" key="24">
    <source>
        <dbReference type="PROSITE" id="PS50011"/>
    </source>
</evidence>
<evidence type="ECO:0000256" key="5">
    <source>
        <dbReference type="ARBA" id="ARBA00022692"/>
    </source>
</evidence>
<keyword evidence="8 21" id="KW-0547">Nucleotide-binding</keyword>
<dbReference type="KEGG" id="bfo:118404297"/>
<keyword evidence="12 23" id="KW-0472">Membrane</keyword>
<organism evidence="27 28">
    <name type="scientific">Branchiostoma floridae</name>
    <name type="common">Florida lancelet</name>
    <name type="synonym">Amphioxus</name>
    <dbReference type="NCBI Taxonomy" id="7739"/>
    <lineage>
        <taxon>Eukaryota</taxon>
        <taxon>Metazoa</taxon>
        <taxon>Chordata</taxon>
        <taxon>Cephalochordata</taxon>
        <taxon>Leptocardii</taxon>
        <taxon>Amphioxiformes</taxon>
        <taxon>Branchiostomatidae</taxon>
        <taxon>Branchiostoma</taxon>
    </lineage>
</organism>
<keyword evidence="17" id="KW-0393">Immunoglobulin domain</keyword>
<sequence length="760" mass="81186">MVQHLGTPQLTPSSPVTIVEGDDLSVVCSVTSDPASPTLQWSKDGTREPAGATLRKNPVTQSDAGTYTCTATNACSTSAQLVVDVQYPPDGNPVCTVTTSGNNVVLRCELQGGNPAVDLVWTYGNGQSAGTSQESVNQVNAPVTAEGTTYTCTATSVALNPGRTCSATLAAPSVTVSPQPTSTVLLGTASHSLTCTVDSPGVPAASALTWTGPAVTAGRTTGGTLTTPSLTISGVEKTDAGDYTCTATNLVGDGSDSLSLVVQYPPELTVTATPNPVDETQSVSLTSVSCQCSRHADSIQGQGQGQGQCICRRGWRGNGTFCEPLSDTLEVELLVIGENWRPGLDDCASVDFQTLANRFDKEIRKFYRDHLVAVLSLAITRFFDGSLYVVHTVTFPNHMEHHHLIEMFEEFDNDTGLYFDGHAVRELCHVGFCENDGTCREEGFDRVCDCPSGYSGLLCENQGPGGDNTTTIIIAVVVVCVIVLLAVIAVAVVVTRRRKSAANKKTVENHVNNINLDHVQGEADDGYQSLRIPHRQSSDHTYQGLTARSDKELASDGAYEDVKTPSEFPRNQLAIKEELGHGEFGCVYKAEAWNISGSVGTTVVAAKELKGMSPTASTAFFKELAVLKLLGTHPNVVSFLGCCTDAEPFYLLLEYVSGGSLQSNLRTSRTQQTYGNLHGGSKSLSSRDLTKFAWDVAKGMSFLSAKKIIHRDLATRNVLVSADRTCKVSDFGFSREGDEYERTTKVSTAVPHFPRIYHSS</sequence>
<dbReference type="PROSITE" id="PS50011">
    <property type="entry name" value="PROTEIN_KINASE_DOM"/>
    <property type="match status" value="1"/>
</dbReference>
<dbReference type="PROSITE" id="PS00107">
    <property type="entry name" value="PROTEIN_KINASE_ATP"/>
    <property type="match status" value="1"/>
</dbReference>
<reference evidence="28" key="2">
    <citation type="submission" date="2025-08" db="UniProtKB">
        <authorList>
            <consortium name="RefSeq"/>
        </authorList>
    </citation>
    <scope>IDENTIFICATION</scope>
    <source>
        <strain evidence="28">S238N-H82</strain>
        <tissue evidence="28">Testes</tissue>
    </source>
</reference>
<dbReference type="InterPro" id="IPR000719">
    <property type="entry name" value="Prot_kinase_dom"/>
</dbReference>
<dbReference type="EC" id="2.7.10.1" evidence="2"/>
<keyword evidence="11 23" id="KW-1133">Transmembrane helix</keyword>
<dbReference type="Pfam" id="PF13927">
    <property type="entry name" value="Ig_3"/>
    <property type="match status" value="2"/>
</dbReference>
<keyword evidence="9" id="KW-0418">Kinase</keyword>
<feature type="compositionally biased region" description="Polar residues" evidence="22">
    <location>
        <begin position="34"/>
        <end position="43"/>
    </location>
</feature>
<dbReference type="PROSITE" id="PS01186">
    <property type="entry name" value="EGF_2"/>
    <property type="match status" value="2"/>
</dbReference>
<dbReference type="SUPFAM" id="SSF57196">
    <property type="entry name" value="EGF/Laminin"/>
    <property type="match status" value="1"/>
</dbReference>
<dbReference type="GO" id="GO:0007169">
    <property type="term" value="P:cell surface receptor protein tyrosine kinase signaling pathway"/>
    <property type="evidence" value="ECO:0000318"/>
    <property type="project" value="GO_Central"/>
</dbReference>
<evidence type="ECO:0000256" key="6">
    <source>
        <dbReference type="ARBA" id="ARBA00022729"/>
    </source>
</evidence>
<keyword evidence="20" id="KW-0245">EGF-like domain</keyword>
<evidence type="ECO:0000256" key="8">
    <source>
        <dbReference type="ARBA" id="ARBA00022741"/>
    </source>
</evidence>
<dbReference type="Gene3D" id="3.30.200.20">
    <property type="entry name" value="Phosphorylase Kinase, domain 1"/>
    <property type="match status" value="1"/>
</dbReference>
<dbReference type="Gene3D" id="2.60.40.10">
    <property type="entry name" value="Immunoglobulins"/>
    <property type="match status" value="3"/>
</dbReference>
<feature type="domain" description="Protein kinase" evidence="24">
    <location>
        <begin position="573"/>
        <end position="760"/>
    </location>
</feature>
<proteinExistence type="predicted"/>
<comment type="subcellular location">
    <subcellularLocation>
        <location evidence="1">Membrane</location>
        <topology evidence="1">Single-pass type I membrane protein</topology>
    </subcellularLocation>
</comment>
<keyword evidence="27" id="KW-1185">Reference proteome</keyword>
<dbReference type="Pfam" id="PF07714">
    <property type="entry name" value="PK_Tyr_Ser-Thr"/>
    <property type="match status" value="1"/>
</dbReference>
<dbReference type="SUPFAM" id="SSF56112">
    <property type="entry name" value="Protein kinase-like (PK-like)"/>
    <property type="match status" value="1"/>
</dbReference>
<evidence type="ECO:0000256" key="1">
    <source>
        <dbReference type="ARBA" id="ARBA00004479"/>
    </source>
</evidence>
<evidence type="ECO:0000256" key="19">
    <source>
        <dbReference type="ARBA" id="ARBA00056965"/>
    </source>
</evidence>
<dbReference type="InterPro" id="IPR011009">
    <property type="entry name" value="Kinase-like_dom_sf"/>
</dbReference>
<evidence type="ECO:0000256" key="20">
    <source>
        <dbReference type="PROSITE-ProRule" id="PRU00076"/>
    </source>
</evidence>
<name>A0A9J7KGP9_BRAFL</name>
<dbReference type="InterPro" id="IPR020635">
    <property type="entry name" value="Tyr_kinase_cat_dom"/>
</dbReference>
<evidence type="ECO:0000259" key="25">
    <source>
        <dbReference type="PROSITE" id="PS50026"/>
    </source>
</evidence>
<dbReference type="OrthoDB" id="3256376at2759"/>
<keyword evidence="4" id="KW-0808">Transferase</keyword>
<dbReference type="SMART" id="SM00181">
    <property type="entry name" value="EGF"/>
    <property type="match status" value="2"/>
</dbReference>
<dbReference type="InterPro" id="IPR017441">
    <property type="entry name" value="Protein_kinase_ATP_BS"/>
</dbReference>
<evidence type="ECO:0000256" key="9">
    <source>
        <dbReference type="ARBA" id="ARBA00022777"/>
    </source>
</evidence>
<evidence type="ECO:0000256" key="23">
    <source>
        <dbReference type="SAM" id="Phobius"/>
    </source>
</evidence>
<dbReference type="SMART" id="SM00219">
    <property type="entry name" value="TyrKc"/>
    <property type="match status" value="1"/>
</dbReference>
<dbReference type="SMART" id="SM00409">
    <property type="entry name" value="IG"/>
    <property type="match status" value="3"/>
</dbReference>
<dbReference type="PROSITE" id="PS50026">
    <property type="entry name" value="EGF_3"/>
    <property type="match status" value="1"/>
</dbReference>
<feature type="domain" description="Ig-like" evidence="26">
    <location>
        <begin position="8"/>
        <end position="82"/>
    </location>
</feature>
<feature type="domain" description="EGF-like" evidence="25">
    <location>
        <begin position="424"/>
        <end position="460"/>
    </location>
</feature>
<feature type="disulfide bond" evidence="20">
    <location>
        <begin position="450"/>
        <end position="459"/>
    </location>
</feature>
<comment type="catalytic activity">
    <reaction evidence="18">
        <text>L-tyrosyl-[protein] + ATP = O-phospho-L-tyrosyl-[protein] + ADP + H(+)</text>
        <dbReference type="Rhea" id="RHEA:10596"/>
        <dbReference type="Rhea" id="RHEA-COMP:10136"/>
        <dbReference type="Rhea" id="RHEA-COMP:20101"/>
        <dbReference type="ChEBI" id="CHEBI:15378"/>
        <dbReference type="ChEBI" id="CHEBI:30616"/>
        <dbReference type="ChEBI" id="CHEBI:46858"/>
        <dbReference type="ChEBI" id="CHEBI:61978"/>
        <dbReference type="ChEBI" id="CHEBI:456216"/>
        <dbReference type="EC" id="2.7.10.1"/>
    </reaction>
</comment>
<dbReference type="PANTHER" id="PTHR24416">
    <property type="entry name" value="TYROSINE-PROTEIN KINASE RECEPTOR"/>
    <property type="match status" value="1"/>
</dbReference>
<dbReference type="AlphaFoldDB" id="A0A9J7KGP9"/>
<dbReference type="InterPro" id="IPR008266">
    <property type="entry name" value="Tyr_kinase_AS"/>
</dbReference>
<dbReference type="PROSITE" id="PS00022">
    <property type="entry name" value="EGF_1"/>
    <property type="match status" value="1"/>
</dbReference>
<comment type="function">
    <text evidence="19">Receptor for basic fibroblast growth factor.</text>
</comment>
<evidence type="ECO:0000256" key="3">
    <source>
        <dbReference type="ARBA" id="ARBA00022553"/>
    </source>
</evidence>
<dbReference type="GO" id="GO:0005524">
    <property type="term" value="F:ATP binding"/>
    <property type="evidence" value="ECO:0007669"/>
    <property type="project" value="UniProtKB-UniRule"/>
</dbReference>
<dbReference type="InterPro" id="IPR013783">
    <property type="entry name" value="Ig-like_fold"/>
</dbReference>
<dbReference type="RefSeq" id="XP_035659258.1">
    <property type="nucleotide sequence ID" value="XM_035803365.1"/>
</dbReference>
<dbReference type="InterPro" id="IPR003599">
    <property type="entry name" value="Ig_sub"/>
</dbReference>
<evidence type="ECO:0000256" key="10">
    <source>
        <dbReference type="ARBA" id="ARBA00022840"/>
    </source>
</evidence>
<evidence type="ECO:0000256" key="17">
    <source>
        <dbReference type="ARBA" id="ARBA00023319"/>
    </source>
</evidence>
<evidence type="ECO:0000256" key="21">
    <source>
        <dbReference type="PROSITE-ProRule" id="PRU10141"/>
    </source>
</evidence>
<gene>
    <name evidence="28" type="primary">LOC118404297</name>
</gene>
<evidence type="ECO:0000256" key="11">
    <source>
        <dbReference type="ARBA" id="ARBA00022989"/>
    </source>
</evidence>
<protein>
    <recommendedName>
        <fullName evidence="2">receptor protein-tyrosine kinase</fullName>
        <ecNumber evidence="2">2.7.10.1</ecNumber>
    </recommendedName>
</protein>
<dbReference type="InterPro" id="IPR036179">
    <property type="entry name" value="Ig-like_dom_sf"/>
</dbReference>
<dbReference type="PANTHER" id="PTHR24416:SF621">
    <property type="entry name" value="TYROSINE KINASE RECEPTOR CAD96CA"/>
    <property type="match status" value="1"/>
</dbReference>
<evidence type="ECO:0000256" key="15">
    <source>
        <dbReference type="ARBA" id="ARBA00023170"/>
    </source>
</evidence>
<dbReference type="GO" id="GO:0004714">
    <property type="term" value="F:transmembrane receptor protein tyrosine kinase activity"/>
    <property type="evidence" value="ECO:0000318"/>
    <property type="project" value="GO_Central"/>
</dbReference>
<keyword evidence="6" id="KW-0732">Signal</keyword>
<keyword evidence="10 21" id="KW-0067">ATP-binding</keyword>
<keyword evidence="16" id="KW-0325">Glycoprotein</keyword>
<reference evidence="27" key="1">
    <citation type="journal article" date="2020" name="Nat. Ecol. Evol.">
        <title>Deeply conserved synteny resolves early events in vertebrate evolution.</title>
        <authorList>
            <person name="Simakov O."/>
            <person name="Marletaz F."/>
            <person name="Yue J.X."/>
            <person name="O'Connell B."/>
            <person name="Jenkins J."/>
            <person name="Brandt A."/>
            <person name="Calef R."/>
            <person name="Tung C.H."/>
            <person name="Huang T.K."/>
            <person name="Schmutz J."/>
            <person name="Satoh N."/>
            <person name="Yu J.K."/>
            <person name="Putnam N.H."/>
            <person name="Green R.E."/>
            <person name="Rokhsar D.S."/>
        </authorList>
    </citation>
    <scope>NUCLEOTIDE SEQUENCE [LARGE SCALE GENOMIC DNA]</scope>
    <source>
        <strain evidence="27">S238N-H82</strain>
    </source>
</reference>
<dbReference type="PROSITE" id="PS00109">
    <property type="entry name" value="PROTEIN_KINASE_TYR"/>
    <property type="match status" value="1"/>
</dbReference>
<dbReference type="InterPro" id="IPR000742">
    <property type="entry name" value="EGF"/>
</dbReference>
<dbReference type="OMA" id="ATIVERX"/>
<evidence type="ECO:0000259" key="26">
    <source>
        <dbReference type="PROSITE" id="PS50835"/>
    </source>
</evidence>
<evidence type="ECO:0000256" key="7">
    <source>
        <dbReference type="ARBA" id="ARBA00022737"/>
    </source>
</evidence>
<evidence type="ECO:0000256" key="22">
    <source>
        <dbReference type="SAM" id="MobiDB-lite"/>
    </source>
</evidence>
<dbReference type="CDD" id="cd00053">
    <property type="entry name" value="EGF"/>
    <property type="match status" value="1"/>
</dbReference>
<evidence type="ECO:0000256" key="12">
    <source>
        <dbReference type="ARBA" id="ARBA00023136"/>
    </source>
</evidence>
<dbReference type="FunFam" id="3.30.200.20:FF:000593">
    <property type="entry name" value="Predicted protein"/>
    <property type="match status" value="1"/>
</dbReference>